<dbReference type="Proteomes" id="UP000299102">
    <property type="component" value="Unassembled WGS sequence"/>
</dbReference>
<dbReference type="EMBL" id="BGZK01001921">
    <property type="protein sequence ID" value="GBP88297.1"/>
    <property type="molecule type" value="Genomic_DNA"/>
</dbReference>
<dbReference type="InterPro" id="IPR003171">
    <property type="entry name" value="Mehydrof_redctse-like"/>
</dbReference>
<evidence type="ECO:0000313" key="9">
    <source>
        <dbReference type="Proteomes" id="UP000299102"/>
    </source>
</evidence>
<keyword evidence="6" id="KW-0560">Oxidoreductase</keyword>
<comment type="caution">
    <text evidence="8">The sequence shown here is derived from an EMBL/GenBank/DDBJ whole genome shotgun (WGS) entry which is preliminary data.</text>
</comment>
<name>A0A4C1ZNU5_EUMVA</name>
<keyword evidence="9" id="KW-1185">Reference proteome</keyword>
<accession>A0A4C1ZNU5</accession>
<comment type="similarity">
    <text evidence="3">Belongs to the methylenetetrahydrofolate reductase family.</text>
</comment>
<dbReference type="PANTHER" id="PTHR45754">
    <property type="entry name" value="METHYLENETETRAHYDROFOLATE REDUCTASE"/>
    <property type="match status" value="1"/>
</dbReference>
<dbReference type="SUPFAM" id="SSF51730">
    <property type="entry name" value="FAD-linked oxidoreductase"/>
    <property type="match status" value="1"/>
</dbReference>
<dbReference type="Gene3D" id="3.20.20.220">
    <property type="match status" value="1"/>
</dbReference>
<evidence type="ECO:0000256" key="7">
    <source>
        <dbReference type="RuleBase" id="RU004254"/>
    </source>
</evidence>
<dbReference type="Pfam" id="PF02219">
    <property type="entry name" value="MTHFR"/>
    <property type="match status" value="1"/>
</dbReference>
<protein>
    <submittedName>
        <fullName evidence="8">Methylenetetrahydrofolate reductase</fullName>
    </submittedName>
</protein>
<comment type="pathway">
    <text evidence="2 7">One-carbon metabolism; tetrahydrofolate interconversion.</text>
</comment>
<dbReference type="PANTHER" id="PTHR45754:SF3">
    <property type="entry name" value="METHYLENETETRAHYDROFOLATE REDUCTASE (NADPH)"/>
    <property type="match status" value="1"/>
</dbReference>
<dbReference type="GO" id="GO:0009086">
    <property type="term" value="P:methionine biosynthetic process"/>
    <property type="evidence" value="ECO:0007669"/>
    <property type="project" value="TreeGrafter"/>
</dbReference>
<evidence type="ECO:0000256" key="4">
    <source>
        <dbReference type="ARBA" id="ARBA00022630"/>
    </source>
</evidence>
<evidence type="ECO:0000313" key="8">
    <source>
        <dbReference type="EMBL" id="GBP88297.1"/>
    </source>
</evidence>
<dbReference type="InterPro" id="IPR029041">
    <property type="entry name" value="FAD-linked_oxidoreductase-like"/>
</dbReference>
<evidence type="ECO:0000256" key="2">
    <source>
        <dbReference type="ARBA" id="ARBA00004777"/>
    </source>
</evidence>
<dbReference type="GO" id="GO:0035999">
    <property type="term" value="P:tetrahydrofolate interconversion"/>
    <property type="evidence" value="ECO:0007669"/>
    <property type="project" value="UniProtKB-UniPathway"/>
</dbReference>
<keyword evidence="5" id="KW-0274">FAD</keyword>
<dbReference type="GO" id="GO:0004489">
    <property type="term" value="F:methylenetetrahydrofolate reductase [NAD(P)H] activity"/>
    <property type="evidence" value="ECO:0007669"/>
    <property type="project" value="InterPro"/>
</dbReference>
<sequence>MPSECVKLTDLIKTCTSFSYSVEVTPEIDIEELNNVELQPLFCSITWHAKTHRCKSLDIPPIKVAQKLKDKGINVLLHVSCDFLRKSYLDALLNKLKDIQICNLFIVLGESFDPATSDFKNTKELISYIRDRTGDYFCIGVPGFPDYDDEKLKLLKDKVANGVDFILTQAFFESSVFLHYVERCRDLEINIPILAGVYIFETLQQLRSFIKMCRVKVSECCLDLMKKQHDESESALISVHDSIICDKQAFKVKLPPFSSLPLTIRVPPNPTTYIFFRVPFHTYFDAFRKFTAQRRTARDDQLWKTVTVSLNVAEHHVRVPTAGDMSYGRFLKRSPRHRIPTRVGSICPTWYGSGPVEWNDMT</sequence>
<evidence type="ECO:0000256" key="1">
    <source>
        <dbReference type="ARBA" id="ARBA00001974"/>
    </source>
</evidence>
<dbReference type="OrthoDB" id="16284at2759"/>
<proteinExistence type="inferred from homology"/>
<dbReference type="STRING" id="151549.A0A4C1ZNU5"/>
<dbReference type="UniPathway" id="UPA00193"/>
<evidence type="ECO:0000256" key="5">
    <source>
        <dbReference type="ARBA" id="ARBA00022827"/>
    </source>
</evidence>
<keyword evidence="4" id="KW-0285">Flavoprotein</keyword>
<dbReference type="AlphaFoldDB" id="A0A4C1ZNU5"/>
<evidence type="ECO:0000256" key="6">
    <source>
        <dbReference type="ARBA" id="ARBA00023002"/>
    </source>
</evidence>
<comment type="cofactor">
    <cofactor evidence="1">
        <name>FAD</name>
        <dbReference type="ChEBI" id="CHEBI:57692"/>
    </cofactor>
</comment>
<evidence type="ECO:0000256" key="3">
    <source>
        <dbReference type="ARBA" id="ARBA00006743"/>
    </source>
</evidence>
<dbReference type="GO" id="GO:0005829">
    <property type="term" value="C:cytosol"/>
    <property type="evidence" value="ECO:0007669"/>
    <property type="project" value="TreeGrafter"/>
</dbReference>
<organism evidence="8 9">
    <name type="scientific">Eumeta variegata</name>
    <name type="common">Bagworm moth</name>
    <name type="synonym">Eumeta japonica</name>
    <dbReference type="NCBI Taxonomy" id="151549"/>
    <lineage>
        <taxon>Eukaryota</taxon>
        <taxon>Metazoa</taxon>
        <taxon>Ecdysozoa</taxon>
        <taxon>Arthropoda</taxon>
        <taxon>Hexapoda</taxon>
        <taxon>Insecta</taxon>
        <taxon>Pterygota</taxon>
        <taxon>Neoptera</taxon>
        <taxon>Endopterygota</taxon>
        <taxon>Lepidoptera</taxon>
        <taxon>Glossata</taxon>
        <taxon>Ditrysia</taxon>
        <taxon>Tineoidea</taxon>
        <taxon>Psychidae</taxon>
        <taxon>Oiketicinae</taxon>
        <taxon>Eumeta</taxon>
    </lineage>
</organism>
<dbReference type="GO" id="GO:0071949">
    <property type="term" value="F:FAD binding"/>
    <property type="evidence" value="ECO:0007669"/>
    <property type="project" value="TreeGrafter"/>
</dbReference>
<gene>
    <name evidence="8" type="primary">MTHFR</name>
    <name evidence="8" type="ORF">EVAR_89873_1</name>
</gene>
<reference evidence="8 9" key="1">
    <citation type="journal article" date="2019" name="Commun. Biol.">
        <title>The bagworm genome reveals a unique fibroin gene that provides high tensile strength.</title>
        <authorList>
            <person name="Kono N."/>
            <person name="Nakamura H."/>
            <person name="Ohtoshi R."/>
            <person name="Tomita M."/>
            <person name="Numata K."/>
            <person name="Arakawa K."/>
        </authorList>
    </citation>
    <scope>NUCLEOTIDE SEQUENCE [LARGE SCALE GENOMIC DNA]</scope>
</reference>